<dbReference type="AlphaFoldDB" id="A0A1E5G5E5"/>
<name>A0A1E5G5E5_9FIRM</name>
<dbReference type="HAMAP" id="MF_00109">
    <property type="entry name" value="Shikimate_kinase"/>
    <property type="match status" value="1"/>
</dbReference>
<dbReference type="GO" id="GO:0005829">
    <property type="term" value="C:cytosol"/>
    <property type="evidence" value="ECO:0007669"/>
    <property type="project" value="TreeGrafter"/>
</dbReference>
<gene>
    <name evidence="11" type="primary">aroK</name>
    <name evidence="12" type="ORF">BHF68_01655</name>
</gene>
<dbReference type="RefSeq" id="WP_069641902.1">
    <property type="nucleotide sequence ID" value="NZ_MIJE01000001.1"/>
</dbReference>
<keyword evidence="5 11" id="KW-0808">Transferase</keyword>
<keyword evidence="11" id="KW-0963">Cytoplasm</keyword>
<keyword evidence="13" id="KW-1185">Reference proteome</keyword>
<comment type="subcellular location">
    <subcellularLocation>
        <location evidence="11">Cytoplasm</location>
    </subcellularLocation>
</comment>
<evidence type="ECO:0000256" key="6">
    <source>
        <dbReference type="ARBA" id="ARBA00022741"/>
    </source>
</evidence>
<dbReference type="EMBL" id="MIJE01000001">
    <property type="protein sequence ID" value="OEF98410.1"/>
    <property type="molecule type" value="Genomic_DNA"/>
</dbReference>
<feature type="binding site" evidence="11">
    <location>
        <position position="34"/>
    </location>
    <ligand>
        <name>substrate</name>
    </ligand>
</feature>
<comment type="function">
    <text evidence="11">Catalyzes the specific phosphorylation of the 3-hydroxyl group of shikimic acid using ATP as a cosubstrate.</text>
</comment>
<dbReference type="InterPro" id="IPR031322">
    <property type="entry name" value="Shikimate/glucono_kinase"/>
</dbReference>
<evidence type="ECO:0000256" key="8">
    <source>
        <dbReference type="ARBA" id="ARBA00022840"/>
    </source>
</evidence>
<keyword evidence="4 11" id="KW-0028">Amino-acid biosynthesis</keyword>
<keyword evidence="9 11" id="KW-0057">Aromatic amino acid biosynthesis</keyword>
<dbReference type="STRING" id="766136.BHF68_01655"/>
<dbReference type="OrthoDB" id="9800332at2"/>
<comment type="cofactor">
    <cofactor evidence="11">
        <name>Mg(2+)</name>
        <dbReference type="ChEBI" id="CHEBI:18420"/>
    </cofactor>
    <text evidence="11">Binds 1 Mg(2+) ion per subunit.</text>
</comment>
<evidence type="ECO:0000256" key="7">
    <source>
        <dbReference type="ARBA" id="ARBA00022777"/>
    </source>
</evidence>
<dbReference type="GO" id="GO:0008652">
    <property type="term" value="P:amino acid biosynthetic process"/>
    <property type="evidence" value="ECO:0007669"/>
    <property type="project" value="UniProtKB-KW"/>
</dbReference>
<organism evidence="12 13">
    <name type="scientific">Desulfuribacillus alkaliarsenatis</name>
    <dbReference type="NCBI Taxonomy" id="766136"/>
    <lineage>
        <taxon>Bacteria</taxon>
        <taxon>Bacillati</taxon>
        <taxon>Bacillota</taxon>
        <taxon>Desulfuribacillia</taxon>
        <taxon>Desulfuribacillales</taxon>
        <taxon>Desulfuribacillaceae</taxon>
        <taxon>Desulfuribacillus</taxon>
    </lineage>
</organism>
<comment type="subunit">
    <text evidence="11">Monomer.</text>
</comment>
<dbReference type="GO" id="GO:0000287">
    <property type="term" value="F:magnesium ion binding"/>
    <property type="evidence" value="ECO:0007669"/>
    <property type="project" value="UniProtKB-UniRule"/>
</dbReference>
<feature type="binding site" evidence="11">
    <location>
        <position position="16"/>
    </location>
    <ligand>
        <name>Mg(2+)</name>
        <dbReference type="ChEBI" id="CHEBI:18420"/>
    </ligand>
</feature>
<dbReference type="PRINTS" id="PR01100">
    <property type="entry name" value="SHIKIMTKNASE"/>
</dbReference>
<evidence type="ECO:0000256" key="5">
    <source>
        <dbReference type="ARBA" id="ARBA00022679"/>
    </source>
</evidence>
<dbReference type="GO" id="GO:0004765">
    <property type="term" value="F:shikimate kinase activity"/>
    <property type="evidence" value="ECO:0007669"/>
    <property type="project" value="UniProtKB-UniRule"/>
</dbReference>
<feature type="binding site" evidence="11">
    <location>
        <begin position="12"/>
        <end position="17"/>
    </location>
    <ligand>
        <name>ATP</name>
        <dbReference type="ChEBI" id="CHEBI:30616"/>
    </ligand>
</feature>
<evidence type="ECO:0000256" key="10">
    <source>
        <dbReference type="ARBA" id="ARBA00048567"/>
    </source>
</evidence>
<evidence type="ECO:0000313" key="13">
    <source>
        <dbReference type="Proteomes" id="UP000094296"/>
    </source>
</evidence>
<dbReference type="InterPro" id="IPR027417">
    <property type="entry name" value="P-loop_NTPase"/>
</dbReference>
<comment type="pathway">
    <text evidence="1 11">Metabolic intermediate biosynthesis; chorismate biosynthesis; chorismate from D-erythrose 4-phosphate and phosphoenolpyruvate: step 5/7.</text>
</comment>
<keyword evidence="7 11" id="KW-0418">Kinase</keyword>
<evidence type="ECO:0000256" key="4">
    <source>
        <dbReference type="ARBA" id="ARBA00022605"/>
    </source>
</evidence>
<keyword evidence="11" id="KW-0460">Magnesium</keyword>
<evidence type="ECO:0000313" key="12">
    <source>
        <dbReference type="EMBL" id="OEF98410.1"/>
    </source>
</evidence>
<protein>
    <recommendedName>
        <fullName evidence="3 11">Shikimate kinase</fullName>
        <shortName evidence="11">SK</shortName>
        <ecNumber evidence="3 11">2.7.1.71</ecNumber>
    </recommendedName>
</protein>
<proteinExistence type="inferred from homology"/>
<keyword evidence="6 11" id="KW-0547">Nucleotide-binding</keyword>
<accession>A0A1E5G5E5</accession>
<feature type="binding site" evidence="11">
    <location>
        <position position="152"/>
    </location>
    <ligand>
        <name>substrate</name>
    </ligand>
</feature>
<dbReference type="CDD" id="cd00464">
    <property type="entry name" value="SK"/>
    <property type="match status" value="1"/>
</dbReference>
<dbReference type="Proteomes" id="UP000094296">
    <property type="component" value="Unassembled WGS sequence"/>
</dbReference>
<dbReference type="InterPro" id="IPR000623">
    <property type="entry name" value="Shikimate_kinase/TSH1"/>
</dbReference>
<comment type="caution">
    <text evidence="11">Lacks conserved residue(s) required for the propagation of feature annotation.</text>
</comment>
<comment type="catalytic activity">
    <reaction evidence="10 11">
        <text>shikimate + ATP = 3-phosphoshikimate + ADP + H(+)</text>
        <dbReference type="Rhea" id="RHEA:13121"/>
        <dbReference type="ChEBI" id="CHEBI:15378"/>
        <dbReference type="ChEBI" id="CHEBI:30616"/>
        <dbReference type="ChEBI" id="CHEBI:36208"/>
        <dbReference type="ChEBI" id="CHEBI:145989"/>
        <dbReference type="ChEBI" id="CHEBI:456216"/>
        <dbReference type="EC" id="2.7.1.71"/>
    </reaction>
</comment>
<reference evidence="12 13" key="1">
    <citation type="submission" date="2016-09" db="EMBL/GenBank/DDBJ databases">
        <title>Draft genome sequence for the type strain of Desulfuribacillus alkaliarsenatis AHT28, an obligately anaerobic, sulfidogenic bacterium isolated from Russian soda lake sediments.</title>
        <authorList>
            <person name="Abin C.A."/>
            <person name="Hollibaugh J.T."/>
        </authorList>
    </citation>
    <scope>NUCLEOTIDE SEQUENCE [LARGE SCALE GENOMIC DNA]</scope>
    <source>
        <strain evidence="12 13">AHT28</strain>
    </source>
</reference>
<feature type="binding site" evidence="11">
    <location>
        <position position="121"/>
    </location>
    <ligand>
        <name>ATP</name>
        <dbReference type="ChEBI" id="CHEBI:30616"/>
    </ligand>
</feature>
<feature type="binding site" evidence="11">
    <location>
        <position position="83"/>
    </location>
    <ligand>
        <name>substrate</name>
    </ligand>
</feature>
<comment type="similarity">
    <text evidence="2 11">Belongs to the shikimate kinase family.</text>
</comment>
<dbReference type="GO" id="GO:0009073">
    <property type="term" value="P:aromatic amino acid family biosynthetic process"/>
    <property type="evidence" value="ECO:0007669"/>
    <property type="project" value="UniProtKB-KW"/>
</dbReference>
<dbReference type="Gene3D" id="3.40.50.300">
    <property type="entry name" value="P-loop containing nucleotide triphosphate hydrolases"/>
    <property type="match status" value="1"/>
</dbReference>
<dbReference type="UniPathway" id="UPA00053">
    <property type="reaction ID" value="UER00088"/>
</dbReference>
<evidence type="ECO:0000256" key="3">
    <source>
        <dbReference type="ARBA" id="ARBA00012154"/>
    </source>
</evidence>
<dbReference type="InterPro" id="IPR023000">
    <property type="entry name" value="Shikimate_kinase_CS"/>
</dbReference>
<dbReference type="Pfam" id="PF01202">
    <property type="entry name" value="SKI"/>
    <property type="match status" value="1"/>
</dbReference>
<dbReference type="GO" id="GO:0009423">
    <property type="term" value="P:chorismate biosynthetic process"/>
    <property type="evidence" value="ECO:0007669"/>
    <property type="project" value="UniProtKB-UniRule"/>
</dbReference>
<sequence>MAYNIYLVGMMGTGKTTIGKKLAEHLNRQFIDIDQYIVEEHGRSISDIFATNGEAYFRDLETDALRTISDKGETNPAVVATGGGAFERELNRKILMDSGKIVWLTTSIEEIVKRLNNDTTRPLLQTSEKKGKSQDSHNNELEQRITTLMASREHNYRLADIHVTTDNKSPEDIVEEITAKLPIKYNNLNG</sequence>
<dbReference type="PANTHER" id="PTHR21087">
    <property type="entry name" value="SHIKIMATE KINASE"/>
    <property type="match status" value="1"/>
</dbReference>
<evidence type="ECO:0000256" key="9">
    <source>
        <dbReference type="ARBA" id="ARBA00023141"/>
    </source>
</evidence>
<dbReference type="SUPFAM" id="SSF52540">
    <property type="entry name" value="P-loop containing nucleoside triphosphate hydrolases"/>
    <property type="match status" value="1"/>
</dbReference>
<dbReference type="PROSITE" id="PS01128">
    <property type="entry name" value="SHIKIMATE_KINASE"/>
    <property type="match status" value="1"/>
</dbReference>
<keyword evidence="8 11" id="KW-0067">ATP-binding</keyword>
<dbReference type="EC" id="2.7.1.71" evidence="3 11"/>
<evidence type="ECO:0000256" key="2">
    <source>
        <dbReference type="ARBA" id="ARBA00006997"/>
    </source>
</evidence>
<dbReference type="PANTHER" id="PTHR21087:SF16">
    <property type="entry name" value="SHIKIMATE KINASE 1, CHLOROPLASTIC"/>
    <property type="match status" value="1"/>
</dbReference>
<feature type="binding site" evidence="11">
    <location>
        <position position="58"/>
    </location>
    <ligand>
        <name>substrate</name>
    </ligand>
</feature>
<evidence type="ECO:0000256" key="11">
    <source>
        <dbReference type="HAMAP-Rule" id="MF_00109"/>
    </source>
</evidence>
<dbReference type="GO" id="GO:0005524">
    <property type="term" value="F:ATP binding"/>
    <property type="evidence" value="ECO:0007669"/>
    <property type="project" value="UniProtKB-UniRule"/>
</dbReference>
<evidence type="ECO:0000256" key="1">
    <source>
        <dbReference type="ARBA" id="ARBA00004842"/>
    </source>
</evidence>
<keyword evidence="11" id="KW-0479">Metal-binding</keyword>
<comment type="caution">
    <text evidence="12">The sequence shown here is derived from an EMBL/GenBank/DDBJ whole genome shotgun (WGS) entry which is preliminary data.</text>
</comment>